<gene>
    <name evidence="8" type="ORF">F7D31_04765</name>
    <name evidence="7" type="ORF">F7D42_13695</name>
    <name evidence="5" type="ORF">F7D59_00370</name>
    <name evidence="6" type="ORF">F7D62_07230</name>
    <name evidence="3" type="ORF">F7D71_10040</name>
    <name evidence="4" type="ORF">F7D74_01195</name>
    <name evidence="2" type="ORF">F7D90_01725</name>
    <name evidence="1" type="ORF">F7D97_03440</name>
    <name evidence="9" type="ORF">FYJ72_03490</name>
</gene>
<dbReference type="EMBL" id="VZCY01000030">
    <property type="protein sequence ID" value="MQN09003.1"/>
    <property type="molecule type" value="Genomic_DNA"/>
</dbReference>
<dbReference type="EMBL" id="VUNF01000003">
    <property type="protein sequence ID" value="MST76771.1"/>
    <property type="molecule type" value="Genomic_DNA"/>
</dbReference>
<dbReference type="Proteomes" id="UP000421283">
    <property type="component" value="Unassembled WGS sequence"/>
</dbReference>
<evidence type="ECO:0000313" key="9">
    <source>
        <dbReference type="EMBL" id="MST76771.1"/>
    </source>
</evidence>
<dbReference type="AlphaFoldDB" id="A0A5P0XAD2"/>
<evidence type="ECO:0000313" key="7">
    <source>
        <dbReference type="EMBL" id="MQO56726.1"/>
    </source>
</evidence>
<evidence type="ECO:0000313" key="15">
    <source>
        <dbReference type="Proteomes" id="UP000421283"/>
    </source>
</evidence>
<dbReference type="Proteomes" id="UP000420707">
    <property type="component" value="Unassembled WGS sequence"/>
</dbReference>
<evidence type="ECO:0000313" key="5">
    <source>
        <dbReference type="EMBL" id="MQN88357.1"/>
    </source>
</evidence>
<dbReference type="EMBL" id="VZBZ01000134">
    <property type="protein sequence ID" value="MQN78185.1"/>
    <property type="molecule type" value="Genomic_DNA"/>
</dbReference>
<name>A0A5P0XAD2_9BACT</name>
<reference evidence="9 18" key="1">
    <citation type="submission" date="2019-08" db="EMBL/GenBank/DDBJ databases">
        <title>In-depth cultivation of the pig gut microbiome towards novel bacterial diversity and tailored functional studies.</title>
        <authorList>
            <person name="Wylensek D."/>
            <person name="Hitch T.C.A."/>
            <person name="Clavel T."/>
        </authorList>
    </citation>
    <scope>NUCLEOTIDE SEQUENCE [LARGE SCALE GENOMIC DNA]</scope>
    <source>
        <strain evidence="9 18">LKV-178-WT-2C</strain>
    </source>
</reference>
<dbReference type="Pfam" id="PF20096">
    <property type="entry name" value="DUF6486"/>
    <property type="match status" value="1"/>
</dbReference>
<sequence>MKMKRETLKKILNFVITVLTAVASAFCVQSCQ</sequence>
<evidence type="ECO:0000313" key="12">
    <source>
        <dbReference type="Proteomes" id="UP000406735"/>
    </source>
</evidence>
<proteinExistence type="predicted"/>
<evidence type="ECO:0000313" key="17">
    <source>
        <dbReference type="Proteomes" id="UP000423156"/>
    </source>
</evidence>
<comment type="caution">
    <text evidence="9">The sequence shown here is derived from an EMBL/GenBank/DDBJ whole genome shotgun (WGS) entry which is preliminary data.</text>
</comment>
<dbReference type="Proteomes" id="UP000358159">
    <property type="component" value="Unassembled WGS sequence"/>
</dbReference>
<dbReference type="InterPro" id="IPR045505">
    <property type="entry name" value="DUF6486"/>
</dbReference>
<dbReference type="Proteomes" id="UP000406735">
    <property type="component" value="Unassembled WGS sequence"/>
</dbReference>
<dbReference type="Proteomes" id="UP000450161">
    <property type="component" value="Unassembled WGS sequence"/>
</dbReference>
<evidence type="ECO:0000313" key="4">
    <source>
        <dbReference type="EMBL" id="MQN82631.1"/>
    </source>
</evidence>
<dbReference type="Proteomes" id="UP000390763">
    <property type="component" value="Unassembled WGS sequence"/>
</dbReference>
<dbReference type="EMBL" id="VZCC01000006">
    <property type="protein sequence ID" value="MQN82631.1"/>
    <property type="molecule type" value="Genomic_DNA"/>
</dbReference>
<dbReference type="EMBL" id="VZBQ01000003">
    <property type="protein sequence ID" value="MQN88357.1"/>
    <property type="molecule type" value="Genomic_DNA"/>
</dbReference>
<dbReference type="EMBL" id="VZAP01000056">
    <property type="protein sequence ID" value="MQO91990.1"/>
    <property type="molecule type" value="Genomic_DNA"/>
</dbReference>
<dbReference type="Proteomes" id="UP000421408">
    <property type="component" value="Unassembled WGS sequence"/>
</dbReference>
<organism evidence="9 18">
    <name type="scientific">Segatella copri</name>
    <dbReference type="NCBI Taxonomy" id="165179"/>
    <lineage>
        <taxon>Bacteria</taxon>
        <taxon>Pseudomonadati</taxon>
        <taxon>Bacteroidota</taxon>
        <taxon>Bacteroidia</taxon>
        <taxon>Bacteroidales</taxon>
        <taxon>Prevotellaceae</taxon>
        <taxon>Segatella</taxon>
    </lineage>
</organism>
<dbReference type="Proteomes" id="UP000423156">
    <property type="component" value="Unassembled WGS sequence"/>
</dbReference>
<protein>
    <submittedName>
        <fullName evidence="9">Smalltalk protein</fullName>
    </submittedName>
</protein>
<evidence type="ECO:0000313" key="1">
    <source>
        <dbReference type="EMBL" id="MQN09003.1"/>
    </source>
</evidence>
<evidence type="ECO:0000313" key="18">
    <source>
        <dbReference type="Proteomes" id="UP000450161"/>
    </source>
</evidence>
<reference evidence="10 11" key="2">
    <citation type="submission" date="2019-09" db="EMBL/GenBank/DDBJ databases">
        <title>Distinct polysaccharide growth profiles of human intestinal Prevotella copri isolates.</title>
        <authorList>
            <person name="Fehlner-Peach H."/>
            <person name="Magnabosco C."/>
            <person name="Raghavan V."/>
            <person name="Scher J.U."/>
            <person name="Tett A."/>
            <person name="Cox L.M."/>
            <person name="Gottsegen C."/>
            <person name="Watters A."/>
            <person name="Wiltshire- Gordon J.D."/>
            <person name="Segata N."/>
            <person name="Bonneau R."/>
            <person name="Littman D.R."/>
        </authorList>
    </citation>
    <scope>NUCLEOTIDE SEQUENCE [LARGE SCALE GENOMIC DNA]</scope>
    <source>
        <strain evidence="3 17">BU41712</strain>
        <strain evidence="7 10">BVe41219</strain>
        <strain evidence="4">IAA108</strain>
        <strain evidence="16">iAA108</strain>
        <strain evidence="11">iAK279</strain>
        <strain evidence="6">IAK279</strain>
        <strain evidence="14">iAP146</strain>
        <strain evidence="2">IAP146</strain>
        <strain evidence="8">IAU3127</strain>
        <strain evidence="15">iAU3127</strain>
        <strain evidence="1">IK21513</strain>
        <strain evidence="12">iK21513</strain>
        <strain evidence="13">iP54</strain>
        <strain evidence="5">IP54</strain>
    </source>
</reference>
<dbReference type="Proteomes" id="UP000420635">
    <property type="component" value="Unassembled WGS sequence"/>
</dbReference>
<evidence type="ECO:0000313" key="2">
    <source>
        <dbReference type="EMBL" id="MQN30690.1"/>
    </source>
</evidence>
<dbReference type="EMBL" id="VZAZ01000068">
    <property type="protein sequence ID" value="MQO56726.1"/>
    <property type="molecule type" value="Genomic_DNA"/>
</dbReference>
<evidence type="ECO:0000313" key="14">
    <source>
        <dbReference type="Proteomes" id="UP000420707"/>
    </source>
</evidence>
<evidence type="ECO:0000313" key="11">
    <source>
        <dbReference type="Proteomes" id="UP000390763"/>
    </source>
</evidence>
<evidence type="ECO:0000313" key="6">
    <source>
        <dbReference type="EMBL" id="MQO03900.1"/>
    </source>
</evidence>
<evidence type="ECO:0000313" key="10">
    <source>
        <dbReference type="Proteomes" id="UP000358159"/>
    </source>
</evidence>
<evidence type="ECO:0000313" key="16">
    <source>
        <dbReference type="Proteomes" id="UP000421408"/>
    </source>
</evidence>
<dbReference type="EMBL" id="VZCR01000016">
    <property type="protein sequence ID" value="MQN30690.1"/>
    <property type="molecule type" value="Genomic_DNA"/>
</dbReference>
<evidence type="ECO:0000313" key="13">
    <source>
        <dbReference type="Proteomes" id="UP000420635"/>
    </source>
</evidence>
<dbReference type="NCBIfam" id="NF033879">
    <property type="entry name" value="smalltalk"/>
    <property type="match status" value="1"/>
</dbReference>
<evidence type="ECO:0000313" key="3">
    <source>
        <dbReference type="EMBL" id="MQN78185.1"/>
    </source>
</evidence>
<evidence type="ECO:0000313" key="8">
    <source>
        <dbReference type="EMBL" id="MQO91990.1"/>
    </source>
</evidence>
<accession>A0A5P0XAD2</accession>
<dbReference type="EMBL" id="VZBT01000059">
    <property type="protein sequence ID" value="MQO03900.1"/>
    <property type="molecule type" value="Genomic_DNA"/>
</dbReference>